<evidence type="ECO:0000256" key="2">
    <source>
        <dbReference type="ARBA" id="ARBA00012438"/>
    </source>
</evidence>
<dbReference type="InterPro" id="IPR013655">
    <property type="entry name" value="PAS_fold_3"/>
</dbReference>
<dbReference type="InterPro" id="IPR001610">
    <property type="entry name" value="PAC"/>
</dbReference>
<gene>
    <name evidence="10" type="ORF">CUJ83_08295</name>
</gene>
<dbReference type="InterPro" id="IPR004358">
    <property type="entry name" value="Sig_transdc_His_kin-like_C"/>
</dbReference>
<dbReference type="Pfam" id="PF02518">
    <property type="entry name" value="HATPase_c"/>
    <property type="match status" value="1"/>
</dbReference>
<keyword evidence="6" id="KW-0472">Membrane</keyword>
<feature type="transmembrane region" description="Helical" evidence="6">
    <location>
        <begin position="123"/>
        <end position="140"/>
    </location>
</feature>
<dbReference type="PROSITE" id="PS50112">
    <property type="entry name" value="PAS"/>
    <property type="match status" value="1"/>
</dbReference>
<feature type="transmembrane region" description="Helical" evidence="6">
    <location>
        <begin position="221"/>
        <end position="241"/>
    </location>
</feature>
<dbReference type="SMART" id="SM00387">
    <property type="entry name" value="HATPase_c"/>
    <property type="match status" value="1"/>
</dbReference>
<dbReference type="InterPro" id="IPR036890">
    <property type="entry name" value="HATPase_C_sf"/>
</dbReference>
<dbReference type="EMBL" id="PGCK01000006">
    <property type="protein sequence ID" value="MCD1294996.1"/>
    <property type="molecule type" value="Genomic_DNA"/>
</dbReference>
<dbReference type="InterPro" id="IPR000014">
    <property type="entry name" value="PAS"/>
</dbReference>
<dbReference type="Pfam" id="PF08447">
    <property type="entry name" value="PAS_3"/>
    <property type="match status" value="1"/>
</dbReference>
<dbReference type="RefSeq" id="WP_230741834.1">
    <property type="nucleotide sequence ID" value="NZ_PGCK01000006.1"/>
</dbReference>
<dbReference type="PROSITE" id="PS50109">
    <property type="entry name" value="HIS_KIN"/>
    <property type="match status" value="1"/>
</dbReference>
<dbReference type="Proteomes" id="UP001320159">
    <property type="component" value="Unassembled WGS sequence"/>
</dbReference>
<dbReference type="PRINTS" id="PR00344">
    <property type="entry name" value="BCTRLSENSOR"/>
</dbReference>
<dbReference type="SMART" id="SM00086">
    <property type="entry name" value="PAC"/>
    <property type="match status" value="1"/>
</dbReference>
<dbReference type="InterPro" id="IPR052162">
    <property type="entry name" value="Sensor_kinase/Photoreceptor"/>
</dbReference>
<dbReference type="Pfam" id="PF13188">
    <property type="entry name" value="PAS_8"/>
    <property type="match status" value="1"/>
</dbReference>
<evidence type="ECO:0000259" key="8">
    <source>
        <dbReference type="PROSITE" id="PS50112"/>
    </source>
</evidence>
<evidence type="ECO:0000256" key="1">
    <source>
        <dbReference type="ARBA" id="ARBA00000085"/>
    </source>
</evidence>
<organism evidence="10 11">
    <name type="scientific">Methanooceanicella nereidis</name>
    <dbReference type="NCBI Taxonomy" id="2052831"/>
    <lineage>
        <taxon>Archaea</taxon>
        <taxon>Methanobacteriati</taxon>
        <taxon>Methanobacteriota</taxon>
        <taxon>Stenosarchaea group</taxon>
        <taxon>Methanomicrobia</taxon>
        <taxon>Methanocellales</taxon>
        <taxon>Methanocellaceae</taxon>
        <taxon>Methanooceanicella</taxon>
    </lineage>
</organism>
<dbReference type="Gene3D" id="2.10.70.100">
    <property type="match status" value="1"/>
</dbReference>
<dbReference type="CDD" id="cd00130">
    <property type="entry name" value="PAS"/>
    <property type="match status" value="1"/>
</dbReference>
<name>A0AAP2RDV2_9EURY</name>
<keyword evidence="3" id="KW-0597">Phosphoprotein</keyword>
<dbReference type="Gene3D" id="3.30.565.10">
    <property type="entry name" value="Histidine kinase-like ATPase, C-terminal domain"/>
    <property type="match status" value="1"/>
</dbReference>
<dbReference type="AlphaFoldDB" id="A0AAP2RDV2"/>
<dbReference type="EC" id="2.7.13.3" evidence="2"/>
<comment type="caution">
    <text evidence="10">The sequence shown here is derived from an EMBL/GenBank/DDBJ whole genome shotgun (WGS) entry which is preliminary data.</text>
</comment>
<evidence type="ECO:0000313" key="10">
    <source>
        <dbReference type="EMBL" id="MCD1294996.1"/>
    </source>
</evidence>
<feature type="transmembrane region" description="Helical" evidence="6">
    <location>
        <begin position="54"/>
        <end position="77"/>
    </location>
</feature>
<keyword evidence="6" id="KW-0812">Transmembrane</keyword>
<keyword evidence="4" id="KW-0808">Transferase</keyword>
<protein>
    <recommendedName>
        <fullName evidence="2">histidine kinase</fullName>
        <ecNumber evidence="2">2.7.13.3</ecNumber>
    </recommendedName>
</protein>
<dbReference type="NCBIfam" id="TIGR00229">
    <property type="entry name" value="sensory_box"/>
    <property type="match status" value="2"/>
</dbReference>
<proteinExistence type="predicted"/>
<dbReference type="SMART" id="SM00091">
    <property type="entry name" value="PAS"/>
    <property type="match status" value="1"/>
</dbReference>
<dbReference type="Gene3D" id="3.30.450.20">
    <property type="entry name" value="PAS domain"/>
    <property type="match status" value="2"/>
</dbReference>
<evidence type="ECO:0000259" key="9">
    <source>
        <dbReference type="PROSITE" id="PS50113"/>
    </source>
</evidence>
<keyword evidence="5" id="KW-0418">Kinase</keyword>
<reference evidence="10 11" key="1">
    <citation type="submission" date="2017-11" db="EMBL/GenBank/DDBJ databases">
        <title>Isolation and Characterization of Family Methanocellaceae Species from Potential Methane Hydrate Area Offshore Southwestern Taiwan.</title>
        <authorList>
            <person name="Zhang W.-L."/>
            <person name="Chen W.-C."/>
            <person name="Lai M.-C."/>
            <person name="Chen S.-C."/>
        </authorList>
    </citation>
    <scope>NUCLEOTIDE SEQUENCE [LARGE SCALE GENOMIC DNA]</scope>
    <source>
        <strain evidence="10 11">CWC-04</strain>
    </source>
</reference>
<feature type="transmembrane region" description="Helical" evidence="6">
    <location>
        <begin position="161"/>
        <end position="182"/>
    </location>
</feature>
<keyword evidence="11" id="KW-1185">Reference proteome</keyword>
<evidence type="ECO:0000259" key="7">
    <source>
        <dbReference type="PROSITE" id="PS50109"/>
    </source>
</evidence>
<dbReference type="PROSITE" id="PS50113">
    <property type="entry name" value="PAC"/>
    <property type="match status" value="1"/>
</dbReference>
<feature type="domain" description="PAC" evidence="9">
    <location>
        <begin position="491"/>
        <end position="542"/>
    </location>
</feature>
<dbReference type="InterPro" id="IPR003594">
    <property type="entry name" value="HATPase_dom"/>
</dbReference>
<evidence type="ECO:0000313" key="11">
    <source>
        <dbReference type="Proteomes" id="UP001320159"/>
    </source>
</evidence>
<feature type="transmembrane region" description="Helical" evidence="6">
    <location>
        <begin position="89"/>
        <end position="111"/>
    </location>
</feature>
<comment type="catalytic activity">
    <reaction evidence="1">
        <text>ATP + protein L-histidine = ADP + protein N-phospho-L-histidine.</text>
        <dbReference type="EC" id="2.7.13.3"/>
    </reaction>
</comment>
<evidence type="ECO:0000256" key="6">
    <source>
        <dbReference type="SAM" id="Phobius"/>
    </source>
</evidence>
<dbReference type="SUPFAM" id="SSF55785">
    <property type="entry name" value="PYP-like sensor domain (PAS domain)"/>
    <property type="match status" value="2"/>
</dbReference>
<dbReference type="InterPro" id="IPR005467">
    <property type="entry name" value="His_kinase_dom"/>
</dbReference>
<keyword evidence="6" id="KW-1133">Transmembrane helix</keyword>
<dbReference type="CDD" id="cd00075">
    <property type="entry name" value="HATPase"/>
    <property type="match status" value="1"/>
</dbReference>
<evidence type="ECO:0000256" key="3">
    <source>
        <dbReference type="ARBA" id="ARBA00022553"/>
    </source>
</evidence>
<feature type="domain" description="PAS" evidence="8">
    <location>
        <begin position="416"/>
        <end position="488"/>
    </location>
</feature>
<evidence type="ECO:0000256" key="4">
    <source>
        <dbReference type="ARBA" id="ARBA00022679"/>
    </source>
</evidence>
<dbReference type="SUPFAM" id="SSF55874">
    <property type="entry name" value="ATPase domain of HSP90 chaperone/DNA topoisomerase II/histidine kinase"/>
    <property type="match status" value="1"/>
</dbReference>
<feature type="transmembrane region" description="Helical" evidence="6">
    <location>
        <begin position="194"/>
        <end position="214"/>
    </location>
</feature>
<dbReference type="InterPro" id="IPR000700">
    <property type="entry name" value="PAS-assoc_C"/>
</dbReference>
<dbReference type="PANTHER" id="PTHR43304:SF1">
    <property type="entry name" value="PAC DOMAIN-CONTAINING PROTEIN"/>
    <property type="match status" value="1"/>
</dbReference>
<dbReference type="PANTHER" id="PTHR43304">
    <property type="entry name" value="PHYTOCHROME-LIKE PROTEIN CPH1"/>
    <property type="match status" value="1"/>
</dbReference>
<accession>A0AAP2RDV2</accession>
<feature type="domain" description="Histidine kinase" evidence="7">
    <location>
        <begin position="553"/>
        <end position="768"/>
    </location>
</feature>
<evidence type="ECO:0000256" key="5">
    <source>
        <dbReference type="ARBA" id="ARBA00022777"/>
    </source>
</evidence>
<sequence>MRIDIISLRKTDDDRIIEKSPALLWERLIWAPILLMAAAIAIFYSSGIKTTYEYPVLLTTLNTLFCGSASLLIVYLAARSYLNTGSRAVLFMGCGMMAFAITYLLAGNLLWDLNAAVTVHNMGVFLTGLCFLGSSYWALAERPRENMLSTTTRQLGLAYPGMFMIMSILVAGALVGAFPAFYVDGQGFTLLRQVVLFATVAEFVIAFASIGFLYRESRTPFLLWYGLGLLLIGLGMGTLIIEGSPATLLSWVGRGGQFLGGLYMLVAVRSLKMTGGYVEIPLEKALRESEARYSSLFENMMNGFAYCKMQFDNGGNPIDFVYINVNNAFGRLIGLENVVGKKATEIFPGIKELHPELFEIYGRVALTGRPEMFEIEFKPLAAWFSISVYSTERGYFTTVFDNITERKRAEEALRESEYNLAAAQEVAHIGSYTWDINNHVLTWSDELYRILGLCPGQIQPSFDAYVSFIHPDDRNEALGKIMTVVNDAKVEPNEHRILRRDGSVINIQVRSKVIFNNGKPLKLHGTVHDITERKRVEEELTVAKQQAELYLDLMGHDINNMHQIALGYLELVRDMQAEECERELLDKPIEVLQRSALLIKNVRKLQKLQDGAFQNKEVDLANILSDVQREFGAMTKKTITLNLNGCEHYWVGANELLHDVFANLVSNAIKHTGDYADIRIDLDSVEEKGIRYCRVIVEDNGTGIPDEFKARVFKRLLKGSIKVKGMGLGLYLVKSLVESYNGRVWVEDRVPGDHTKGAKFVVLLPALER</sequence>
<dbReference type="GO" id="GO:0004673">
    <property type="term" value="F:protein histidine kinase activity"/>
    <property type="evidence" value="ECO:0007669"/>
    <property type="project" value="UniProtKB-EC"/>
</dbReference>
<feature type="transmembrane region" description="Helical" evidence="6">
    <location>
        <begin position="28"/>
        <end position="48"/>
    </location>
</feature>
<dbReference type="InterPro" id="IPR035965">
    <property type="entry name" value="PAS-like_dom_sf"/>
</dbReference>